<dbReference type="Gene3D" id="3.90.180.10">
    <property type="entry name" value="Medium-chain alcohol dehydrogenases, catalytic domain"/>
    <property type="match status" value="1"/>
</dbReference>
<evidence type="ECO:0000256" key="5">
    <source>
        <dbReference type="ARBA" id="ARBA00023027"/>
    </source>
</evidence>
<gene>
    <name evidence="8" type="ORF">ILP92_04595</name>
</gene>
<dbReference type="InterPro" id="IPR011032">
    <property type="entry name" value="GroES-like_sf"/>
</dbReference>
<evidence type="ECO:0000256" key="3">
    <source>
        <dbReference type="ARBA" id="ARBA00022833"/>
    </source>
</evidence>
<reference evidence="8" key="1">
    <citation type="submission" date="2020-12" db="EMBL/GenBank/DDBJ databases">
        <title>Bacterial taxonomy.</title>
        <authorList>
            <person name="Pan X."/>
        </authorList>
    </citation>
    <scope>NUCLEOTIDE SEQUENCE</scope>
    <source>
        <strain evidence="8">KCTC 52957</strain>
    </source>
</reference>
<accession>A0A934IEL1</accession>
<evidence type="ECO:0000313" key="8">
    <source>
        <dbReference type="EMBL" id="MBJ3762025.1"/>
    </source>
</evidence>
<comment type="caution">
    <text evidence="8">The sequence shown here is derived from an EMBL/GenBank/DDBJ whole genome shotgun (WGS) entry which is preliminary data.</text>
</comment>
<dbReference type="GO" id="GO:0008270">
    <property type="term" value="F:zinc ion binding"/>
    <property type="evidence" value="ECO:0007669"/>
    <property type="project" value="InterPro"/>
</dbReference>
<dbReference type="Proteomes" id="UP000642488">
    <property type="component" value="Unassembled WGS sequence"/>
</dbReference>
<sequence length="381" mass="39209">MKTRIALLREMGLPRPYTDSKPLTVVEVDLDDPGPGEMCVKIAAAGLCHSDLSVINGDRPRATPLALGHEAAGVVESVGDGVTRFAPGDHVVLVFAPSCGHCLPCAEGRPALCEPAAVAAGDGSLLSGAKRITLDGRTIDHHLGVSAFSDRVVVDQCSAVKIDPAIPLEQAALLGCAVLTGAGATLHSGDLRPGQSCAIVGLGGVGLSGLMAALAAGANPVIAVDLAQDKRDFAMKLGAHHAIDPTEDGAIERIKELTGGGVDVAVELAGASVALRFAYDIVKRGGTAVTAGLPHPSDDLSIPATSLTVSEKTLRGSYVGSCVPVRDIPRFARLMQAGTMPIEQLMTHRLKLDDINLGFERLAAGDAIRQVVLFDDAEPSA</sequence>
<dbReference type="GO" id="GO:0051903">
    <property type="term" value="F:S-(hydroxymethyl)glutathione dehydrogenase [NAD(P)+] activity"/>
    <property type="evidence" value="ECO:0007669"/>
    <property type="project" value="TreeGrafter"/>
</dbReference>
<dbReference type="SUPFAM" id="SSF51735">
    <property type="entry name" value="NAD(P)-binding Rossmann-fold domains"/>
    <property type="match status" value="1"/>
</dbReference>
<dbReference type="PROSITE" id="PS00059">
    <property type="entry name" value="ADH_ZINC"/>
    <property type="match status" value="1"/>
</dbReference>
<name>A0A934IEL1_9RHOB</name>
<comment type="cofactor">
    <cofactor evidence="1 6">
        <name>Zn(2+)</name>
        <dbReference type="ChEBI" id="CHEBI:29105"/>
    </cofactor>
</comment>
<dbReference type="Pfam" id="PF08240">
    <property type="entry name" value="ADH_N"/>
    <property type="match status" value="1"/>
</dbReference>
<dbReference type="RefSeq" id="WP_198915184.1">
    <property type="nucleotide sequence ID" value="NZ_JAEKPD010000002.1"/>
</dbReference>
<dbReference type="Pfam" id="PF00107">
    <property type="entry name" value="ADH_zinc_N"/>
    <property type="match status" value="1"/>
</dbReference>
<evidence type="ECO:0000256" key="6">
    <source>
        <dbReference type="RuleBase" id="RU361277"/>
    </source>
</evidence>
<keyword evidence="9" id="KW-1185">Reference proteome</keyword>
<evidence type="ECO:0000259" key="7">
    <source>
        <dbReference type="SMART" id="SM00829"/>
    </source>
</evidence>
<dbReference type="GO" id="GO:0005829">
    <property type="term" value="C:cytosol"/>
    <property type="evidence" value="ECO:0007669"/>
    <property type="project" value="TreeGrafter"/>
</dbReference>
<dbReference type="CDD" id="cd08281">
    <property type="entry name" value="liver_ADH_like1"/>
    <property type="match status" value="1"/>
</dbReference>
<dbReference type="SUPFAM" id="SSF50129">
    <property type="entry name" value="GroES-like"/>
    <property type="match status" value="2"/>
</dbReference>
<comment type="similarity">
    <text evidence="6">Belongs to the zinc-containing alcohol dehydrogenase family.</text>
</comment>
<dbReference type="GO" id="GO:0046294">
    <property type="term" value="P:formaldehyde catabolic process"/>
    <property type="evidence" value="ECO:0007669"/>
    <property type="project" value="TreeGrafter"/>
</dbReference>
<keyword evidence="4" id="KW-0560">Oxidoreductase</keyword>
<dbReference type="InterPro" id="IPR013154">
    <property type="entry name" value="ADH-like_N"/>
</dbReference>
<dbReference type="EMBL" id="JAEKPD010000002">
    <property type="protein sequence ID" value="MBJ3762025.1"/>
    <property type="molecule type" value="Genomic_DNA"/>
</dbReference>
<dbReference type="AlphaFoldDB" id="A0A934IEL1"/>
<proteinExistence type="inferred from homology"/>
<dbReference type="InterPro" id="IPR002328">
    <property type="entry name" value="ADH_Zn_CS"/>
</dbReference>
<organism evidence="8 9">
    <name type="scientific">Palleronia pontilimi</name>
    <dbReference type="NCBI Taxonomy" id="1964209"/>
    <lineage>
        <taxon>Bacteria</taxon>
        <taxon>Pseudomonadati</taxon>
        <taxon>Pseudomonadota</taxon>
        <taxon>Alphaproteobacteria</taxon>
        <taxon>Rhodobacterales</taxon>
        <taxon>Roseobacteraceae</taxon>
        <taxon>Palleronia</taxon>
    </lineage>
</organism>
<dbReference type="PANTHER" id="PTHR43880">
    <property type="entry name" value="ALCOHOL DEHYDROGENASE"/>
    <property type="match status" value="1"/>
</dbReference>
<evidence type="ECO:0000256" key="1">
    <source>
        <dbReference type="ARBA" id="ARBA00001947"/>
    </source>
</evidence>
<dbReference type="InterPro" id="IPR036291">
    <property type="entry name" value="NAD(P)-bd_dom_sf"/>
</dbReference>
<evidence type="ECO:0000256" key="2">
    <source>
        <dbReference type="ARBA" id="ARBA00022723"/>
    </source>
</evidence>
<dbReference type="Gene3D" id="3.40.50.720">
    <property type="entry name" value="NAD(P)-binding Rossmann-like Domain"/>
    <property type="match status" value="1"/>
</dbReference>
<dbReference type="InterPro" id="IPR020843">
    <property type="entry name" value="ER"/>
</dbReference>
<protein>
    <submittedName>
        <fullName evidence="8">Zinc-dependent alcohol dehydrogenase family protein</fullName>
    </submittedName>
</protein>
<keyword evidence="5" id="KW-0520">NAD</keyword>
<dbReference type="PANTHER" id="PTHR43880:SF12">
    <property type="entry name" value="ALCOHOL DEHYDROGENASE CLASS-3"/>
    <property type="match status" value="1"/>
</dbReference>
<dbReference type="SMART" id="SM00829">
    <property type="entry name" value="PKS_ER"/>
    <property type="match status" value="1"/>
</dbReference>
<evidence type="ECO:0000256" key="4">
    <source>
        <dbReference type="ARBA" id="ARBA00023002"/>
    </source>
</evidence>
<feature type="domain" description="Enoyl reductase (ER)" evidence="7">
    <location>
        <begin position="18"/>
        <end position="373"/>
    </location>
</feature>
<dbReference type="InterPro" id="IPR013149">
    <property type="entry name" value="ADH-like_C"/>
</dbReference>
<keyword evidence="3 6" id="KW-0862">Zinc</keyword>
<dbReference type="FunFam" id="3.40.50.720:FF:000003">
    <property type="entry name" value="S-(hydroxymethyl)glutathione dehydrogenase"/>
    <property type="match status" value="1"/>
</dbReference>
<evidence type="ECO:0000313" key="9">
    <source>
        <dbReference type="Proteomes" id="UP000642488"/>
    </source>
</evidence>
<keyword evidence="2 6" id="KW-0479">Metal-binding</keyword>